<organism evidence="1">
    <name type="scientific">marine metagenome</name>
    <dbReference type="NCBI Taxonomy" id="408172"/>
    <lineage>
        <taxon>unclassified sequences</taxon>
        <taxon>metagenomes</taxon>
        <taxon>ecological metagenomes</taxon>
    </lineage>
</organism>
<reference evidence="1" key="1">
    <citation type="submission" date="2018-05" db="EMBL/GenBank/DDBJ databases">
        <authorList>
            <person name="Lanie J.A."/>
            <person name="Ng W.-L."/>
            <person name="Kazmierczak K.M."/>
            <person name="Andrzejewski T.M."/>
            <person name="Davidsen T.M."/>
            <person name="Wayne K.J."/>
            <person name="Tettelin H."/>
            <person name="Glass J.I."/>
            <person name="Rusch D."/>
            <person name="Podicherti R."/>
            <person name="Tsui H.-C.T."/>
            <person name="Winkler M.E."/>
        </authorList>
    </citation>
    <scope>NUCLEOTIDE SEQUENCE</scope>
</reference>
<dbReference type="EMBL" id="UINC01069278">
    <property type="protein sequence ID" value="SVC02527.1"/>
    <property type="molecule type" value="Genomic_DNA"/>
</dbReference>
<accession>A0A382ITM9</accession>
<sequence>KSSGNNQLPDKINTEEIDKAYTAKRKDSKGGWSTVSSTTGTGTRYISGNMSLEDADKIFKDARDAQNMTAEQRMELLWNQ</sequence>
<evidence type="ECO:0000313" key="1">
    <source>
        <dbReference type="EMBL" id="SVC02527.1"/>
    </source>
</evidence>
<protein>
    <submittedName>
        <fullName evidence="1">Uncharacterized protein</fullName>
    </submittedName>
</protein>
<name>A0A382ITM9_9ZZZZ</name>
<feature type="non-terminal residue" evidence="1">
    <location>
        <position position="1"/>
    </location>
</feature>
<proteinExistence type="predicted"/>
<dbReference type="AlphaFoldDB" id="A0A382ITM9"/>
<gene>
    <name evidence="1" type="ORF">METZ01_LOCUS255381</name>
</gene>